<evidence type="ECO:0000256" key="1">
    <source>
        <dbReference type="SAM" id="MobiDB-lite"/>
    </source>
</evidence>
<dbReference type="CDD" id="cd09272">
    <property type="entry name" value="RNase_HI_RT_Ty1"/>
    <property type="match status" value="1"/>
</dbReference>
<dbReference type="InterPro" id="IPR043502">
    <property type="entry name" value="DNA/RNA_pol_sf"/>
</dbReference>
<organism evidence="2 3">
    <name type="scientific">Tagetes erecta</name>
    <name type="common">African marigold</name>
    <dbReference type="NCBI Taxonomy" id="13708"/>
    <lineage>
        <taxon>Eukaryota</taxon>
        <taxon>Viridiplantae</taxon>
        <taxon>Streptophyta</taxon>
        <taxon>Embryophyta</taxon>
        <taxon>Tracheophyta</taxon>
        <taxon>Spermatophyta</taxon>
        <taxon>Magnoliopsida</taxon>
        <taxon>eudicotyledons</taxon>
        <taxon>Gunneridae</taxon>
        <taxon>Pentapetalae</taxon>
        <taxon>asterids</taxon>
        <taxon>campanulids</taxon>
        <taxon>Asterales</taxon>
        <taxon>Asteraceae</taxon>
        <taxon>Asteroideae</taxon>
        <taxon>Heliantheae alliance</taxon>
        <taxon>Tageteae</taxon>
        <taxon>Tagetes</taxon>
    </lineage>
</organism>
<dbReference type="AlphaFoldDB" id="A0AAD8KQQ4"/>
<gene>
    <name evidence="2" type="ORF">QVD17_19296</name>
</gene>
<evidence type="ECO:0000313" key="2">
    <source>
        <dbReference type="EMBL" id="KAK1423985.1"/>
    </source>
</evidence>
<name>A0AAD8KQQ4_TARER</name>
<dbReference type="SUPFAM" id="SSF56672">
    <property type="entry name" value="DNA/RNA polymerases"/>
    <property type="match status" value="1"/>
</dbReference>
<reference evidence="2" key="1">
    <citation type="journal article" date="2023" name="bioRxiv">
        <title>Improved chromosome-level genome assembly for marigold (Tagetes erecta).</title>
        <authorList>
            <person name="Jiang F."/>
            <person name="Yuan L."/>
            <person name="Wang S."/>
            <person name="Wang H."/>
            <person name="Xu D."/>
            <person name="Wang A."/>
            <person name="Fan W."/>
        </authorList>
    </citation>
    <scope>NUCLEOTIDE SEQUENCE</scope>
    <source>
        <strain evidence="2">WSJ</strain>
        <tissue evidence="2">Leaf</tissue>
    </source>
</reference>
<dbReference type="PANTHER" id="PTHR11439">
    <property type="entry name" value="GAG-POL-RELATED RETROTRANSPOSON"/>
    <property type="match status" value="1"/>
</dbReference>
<protein>
    <submittedName>
        <fullName evidence="2">Uncharacterized protein</fullName>
    </submittedName>
</protein>
<dbReference type="PANTHER" id="PTHR11439:SF515">
    <property type="entry name" value="GAG-POL POLYPROTEIN"/>
    <property type="match status" value="1"/>
</dbReference>
<accession>A0AAD8KQQ4</accession>
<evidence type="ECO:0000313" key="3">
    <source>
        <dbReference type="Proteomes" id="UP001229421"/>
    </source>
</evidence>
<comment type="caution">
    <text evidence="2">The sequence shown here is derived from an EMBL/GenBank/DDBJ whole genome shotgun (WGS) entry which is preliminary data.</text>
</comment>
<sequence length="292" mass="32221">MHDCNPVHVPMDPNVKYSKAEDEPETDDTNYRKVVGCLRYLTHSRPDLSYSVGIVSRYMQSPRESHAAAIKQILRYVKGTVKYGIVYPRKSSNKIHGYSDSSFNIDQDDGRSTTGHVFYYGVAPITWCSQKQGTVALSSCEAKYMAASAATCQAMWLREMISEITGDAIQKVILKVDNTSAIALVKNPVFHDRIPLNRFSVCSQGTPDGNSGAAGLKHLPETKSKCCCETGDSTFHTRLSLTKSSPHSYVRYGHEHLPGSARAIRYCAPSIPFEATPLLSHIGDSLRVTVLV</sequence>
<feature type="region of interest" description="Disordered" evidence="1">
    <location>
        <begin position="1"/>
        <end position="28"/>
    </location>
</feature>
<dbReference type="EMBL" id="JAUHHV010000005">
    <property type="protein sequence ID" value="KAK1423985.1"/>
    <property type="molecule type" value="Genomic_DNA"/>
</dbReference>
<keyword evidence="3" id="KW-1185">Reference proteome</keyword>
<proteinExistence type="predicted"/>
<dbReference type="Proteomes" id="UP001229421">
    <property type="component" value="Unassembled WGS sequence"/>
</dbReference>